<dbReference type="SUPFAM" id="SSF53383">
    <property type="entry name" value="PLP-dependent transferases"/>
    <property type="match status" value="1"/>
</dbReference>
<dbReference type="PANTHER" id="PTHR43510:SF1">
    <property type="entry name" value="AMINOTRANSFERASE FUNCTION, HYPOTHETICAL (EUROFUNG)"/>
    <property type="match status" value="1"/>
</dbReference>
<dbReference type="EMBL" id="AE017261">
    <property type="protein sequence ID" value="AAT43668.1"/>
    <property type="molecule type" value="Genomic_DNA"/>
</dbReference>
<keyword evidence="2" id="KW-0032">Aminotransferase</keyword>
<evidence type="ECO:0000313" key="2">
    <source>
        <dbReference type="EMBL" id="AAT43668.1"/>
    </source>
</evidence>
<dbReference type="InterPro" id="IPR015424">
    <property type="entry name" value="PyrdxlP-dep_Trfase"/>
</dbReference>
<dbReference type="eggNOG" id="arCOG04334">
    <property type="taxonomic scope" value="Archaea"/>
</dbReference>
<keyword evidence="2" id="KW-0808">Transferase</keyword>
<reference evidence="2 3" key="1">
    <citation type="journal article" date="2004" name="Proc. Natl. Acad. Sci. U.S.A.">
        <title>Genome sequence of Picrophilus torridus and its implications for life around pH 0.</title>
        <authorList>
            <person name="Futterer O."/>
            <person name="Angelov A."/>
            <person name="Liesegang H."/>
            <person name="Gottschalk G."/>
            <person name="Schleper C."/>
            <person name="Schepers B."/>
            <person name="Dock C."/>
            <person name="Antranikian G."/>
            <person name="Liebl W."/>
        </authorList>
    </citation>
    <scope>NUCLEOTIDE SEQUENCE [LARGE SCALE GENOMIC DNA]</scope>
    <source>
        <strain evidence="3">ATCC 700027 / DSM 9790 / JCM 10055 / NBRC 100828</strain>
    </source>
</reference>
<dbReference type="InterPro" id="IPR015421">
    <property type="entry name" value="PyrdxlP-dep_Trfase_major"/>
</dbReference>
<dbReference type="Pfam" id="PF00155">
    <property type="entry name" value="Aminotran_1_2"/>
    <property type="match status" value="1"/>
</dbReference>
<dbReference type="InParanoid" id="Q6L034"/>
<dbReference type="KEGG" id="pto:PTO1083"/>
<sequence>MRFDIGDWLSSHHAFYNLSNSGMYGVVDLKKYFKNYDAVQESAFINDIAALHGIDEKRIVVTHGATEALSLVLFHLRHLKSFNVRLPEYEPIYKVPLMLGYDHGDALNLYSMLNNPTGSMPEIKNRNNIIDETFLEFDRELSFSMKYDGYIINTFTKVFGGDDLRLGYIICPDKENANQINGYKGLLTEPVSNVNTSIGHYILKDHDSIVDYVRGIVEENNKILFKNMGHLKFYNDIKPLRSPVAFIDYSYYSNDDSMNFSERLYRAGFTLVPADFFGLKGTYLRVCMTRPNFQESFSKFMEFLEKN</sequence>
<dbReference type="GeneID" id="2844346"/>
<dbReference type="GO" id="GO:0030170">
    <property type="term" value="F:pyridoxal phosphate binding"/>
    <property type="evidence" value="ECO:0007669"/>
    <property type="project" value="InterPro"/>
</dbReference>
<accession>Q6L034</accession>
<protein>
    <submittedName>
        <fullName evidence="2">Aminotransferase</fullName>
    </submittedName>
</protein>
<proteinExistence type="predicted"/>
<gene>
    <name evidence="2" type="ordered locus">PTO1083</name>
</gene>
<dbReference type="HOGENOM" id="CLU_893125_0_0_2"/>
<organism evidence="2 3">
    <name type="scientific">Picrophilus torridus (strain ATCC 700027 / DSM 9790 / JCM 10055 / NBRC 100828 / KAW 2/3)</name>
    <dbReference type="NCBI Taxonomy" id="1122961"/>
    <lineage>
        <taxon>Archaea</taxon>
        <taxon>Methanobacteriati</taxon>
        <taxon>Thermoplasmatota</taxon>
        <taxon>Thermoplasmata</taxon>
        <taxon>Thermoplasmatales</taxon>
        <taxon>Picrophilaceae</taxon>
        <taxon>Picrophilus</taxon>
    </lineage>
</organism>
<dbReference type="OrthoDB" id="39225at2157"/>
<dbReference type="AlphaFoldDB" id="Q6L034"/>
<dbReference type="GO" id="GO:0008483">
    <property type="term" value="F:transaminase activity"/>
    <property type="evidence" value="ECO:0007669"/>
    <property type="project" value="UniProtKB-KW"/>
</dbReference>
<dbReference type="PaxDb" id="263820-PTO1083"/>
<dbReference type="RefSeq" id="WP_011177884.1">
    <property type="nucleotide sequence ID" value="NC_005877.1"/>
</dbReference>
<feature type="domain" description="Aminotransferase class I/classII large" evidence="1">
    <location>
        <begin position="129"/>
        <end position="288"/>
    </location>
</feature>
<dbReference type="PANTHER" id="PTHR43510">
    <property type="entry name" value="AMINOTRANSFERASE FUNCTION, HYPOTHETICAL (EUROFUNG)"/>
    <property type="match status" value="1"/>
</dbReference>
<evidence type="ECO:0000313" key="3">
    <source>
        <dbReference type="Proteomes" id="UP000000438"/>
    </source>
</evidence>
<dbReference type="InterPro" id="IPR015422">
    <property type="entry name" value="PyrdxlP-dep_Trfase_small"/>
</dbReference>
<dbReference type="Gene3D" id="3.40.640.10">
    <property type="entry name" value="Type I PLP-dependent aspartate aminotransferase-like (Major domain)"/>
    <property type="match status" value="1"/>
</dbReference>
<dbReference type="Gene3D" id="3.90.1150.10">
    <property type="entry name" value="Aspartate Aminotransferase, domain 1"/>
    <property type="match status" value="1"/>
</dbReference>
<dbReference type="STRING" id="263820.PTO1083"/>
<dbReference type="Proteomes" id="UP000000438">
    <property type="component" value="Chromosome"/>
</dbReference>
<dbReference type="InterPro" id="IPR004839">
    <property type="entry name" value="Aminotransferase_I/II_large"/>
</dbReference>
<evidence type="ECO:0000259" key="1">
    <source>
        <dbReference type="Pfam" id="PF00155"/>
    </source>
</evidence>
<name>Q6L034_PICTO</name>